<comment type="subcellular location">
    <subcellularLocation>
        <location evidence="1">Cell membrane</location>
        <topology evidence="1">Peripheral membrane protein</topology>
        <orientation evidence="1">Cytoplasmic side</orientation>
    </subcellularLocation>
</comment>
<evidence type="ECO:0000256" key="1">
    <source>
        <dbReference type="HAMAP-Rule" id="MF_00386"/>
    </source>
</evidence>
<protein>
    <recommendedName>
        <fullName evidence="1">Putative membrane protein insertion efficiency factor</fullName>
    </recommendedName>
</protein>
<gene>
    <name evidence="2" type="primary">yidD</name>
    <name evidence="2" type="ORF">ACFO4O_01265</name>
</gene>
<organism evidence="2 3">
    <name type="scientific">Glaciecola siphonariae</name>
    <dbReference type="NCBI Taxonomy" id="521012"/>
    <lineage>
        <taxon>Bacteria</taxon>
        <taxon>Pseudomonadati</taxon>
        <taxon>Pseudomonadota</taxon>
        <taxon>Gammaproteobacteria</taxon>
        <taxon>Alteromonadales</taxon>
        <taxon>Alteromonadaceae</taxon>
        <taxon>Glaciecola</taxon>
    </lineage>
</organism>
<sequence>MPIETAEQSKQRTPILALPLIGLIRSYQLLISPILGQNCRFFPSCSCYAQEALKTHGLAKGSMLAIKRIVKCHPLHPGGIDMVPKATHHNNQHD</sequence>
<dbReference type="Pfam" id="PF01809">
    <property type="entry name" value="YidD"/>
    <property type="match status" value="1"/>
</dbReference>
<accession>A0ABV9LR92</accession>
<evidence type="ECO:0000313" key="3">
    <source>
        <dbReference type="Proteomes" id="UP001595897"/>
    </source>
</evidence>
<dbReference type="SMART" id="SM01234">
    <property type="entry name" value="Haemolytic"/>
    <property type="match status" value="1"/>
</dbReference>
<comment type="similarity">
    <text evidence="1">Belongs to the UPF0161 family.</text>
</comment>
<dbReference type="NCBIfam" id="TIGR00278">
    <property type="entry name" value="membrane protein insertion efficiency factor YidD"/>
    <property type="match status" value="1"/>
</dbReference>
<comment type="caution">
    <text evidence="2">The sequence shown here is derived from an EMBL/GenBank/DDBJ whole genome shotgun (WGS) entry which is preliminary data.</text>
</comment>
<keyword evidence="3" id="KW-1185">Reference proteome</keyword>
<proteinExistence type="inferred from homology"/>
<reference evidence="3" key="1">
    <citation type="journal article" date="2019" name="Int. J. Syst. Evol. Microbiol.">
        <title>The Global Catalogue of Microorganisms (GCM) 10K type strain sequencing project: providing services to taxonomists for standard genome sequencing and annotation.</title>
        <authorList>
            <consortium name="The Broad Institute Genomics Platform"/>
            <consortium name="The Broad Institute Genome Sequencing Center for Infectious Disease"/>
            <person name="Wu L."/>
            <person name="Ma J."/>
        </authorList>
    </citation>
    <scope>NUCLEOTIDE SEQUENCE [LARGE SCALE GENOMIC DNA]</scope>
    <source>
        <strain evidence="3">KACC 12507</strain>
    </source>
</reference>
<dbReference type="Proteomes" id="UP001595897">
    <property type="component" value="Unassembled WGS sequence"/>
</dbReference>
<dbReference type="EMBL" id="JBHSGU010000001">
    <property type="protein sequence ID" value="MFC4698790.1"/>
    <property type="molecule type" value="Genomic_DNA"/>
</dbReference>
<keyword evidence="1" id="KW-0472">Membrane</keyword>
<name>A0ABV9LR92_9ALTE</name>
<dbReference type="HAMAP" id="MF_00386">
    <property type="entry name" value="UPF0161_YidD"/>
    <property type="match status" value="1"/>
</dbReference>
<dbReference type="PANTHER" id="PTHR33383">
    <property type="entry name" value="MEMBRANE PROTEIN INSERTION EFFICIENCY FACTOR-RELATED"/>
    <property type="match status" value="1"/>
</dbReference>
<evidence type="ECO:0000313" key="2">
    <source>
        <dbReference type="EMBL" id="MFC4698790.1"/>
    </source>
</evidence>
<comment type="function">
    <text evidence="1">Could be involved in insertion of integral membrane proteins into the membrane.</text>
</comment>
<dbReference type="RefSeq" id="WP_382405440.1">
    <property type="nucleotide sequence ID" value="NZ_JBHSGU010000001.1"/>
</dbReference>
<keyword evidence="1" id="KW-1003">Cell membrane</keyword>
<dbReference type="PANTHER" id="PTHR33383:SF1">
    <property type="entry name" value="MEMBRANE PROTEIN INSERTION EFFICIENCY FACTOR-RELATED"/>
    <property type="match status" value="1"/>
</dbReference>
<dbReference type="InterPro" id="IPR002696">
    <property type="entry name" value="Membr_insert_effic_factor_YidD"/>
</dbReference>